<dbReference type="PROSITE" id="PS01124">
    <property type="entry name" value="HTH_ARAC_FAMILY_2"/>
    <property type="match status" value="1"/>
</dbReference>
<dbReference type="PROSITE" id="PS00041">
    <property type="entry name" value="HTH_ARAC_FAMILY_1"/>
    <property type="match status" value="1"/>
</dbReference>
<evidence type="ECO:0000256" key="1">
    <source>
        <dbReference type="ARBA" id="ARBA00023015"/>
    </source>
</evidence>
<reference evidence="5 6" key="1">
    <citation type="submission" date="2016-10" db="EMBL/GenBank/DDBJ databases">
        <authorList>
            <person name="de Groot N.N."/>
        </authorList>
    </citation>
    <scope>NUCLEOTIDE SEQUENCE [LARGE SCALE GENOMIC DNA]</scope>
    <source>
        <strain evidence="5 6">743A</strain>
    </source>
</reference>
<dbReference type="RefSeq" id="WP_092560486.1">
    <property type="nucleotide sequence ID" value="NZ_FOYZ01000006.1"/>
</dbReference>
<sequence length="289" mass="34168">MQFNPYIIDITHTSVHTLYWPSGMPYHIRKTRFYEIELITGGTGEMTTDNKQFKAIKGNLFFRRPGVFTQGIAGYYSYVVAFDPVYDKSRVKCYESKIPYWIFDENTMIKDYGCFDEFPDCYSTLNQEALEVLFSNIVNSFNNGRELNQTYMKANLINIFDIIKTELDTELNHMGRRVIRNNYDNLIACKEYIDKNLDKRFTLEELAERCGLSKNFFSKIFKEIIGKTPFEYILENRMQLAKKLILTTNLSVEQISILSGFEDRAHFYRTFKKYYQMTPALFREKYKGS</sequence>
<evidence type="ECO:0000313" key="5">
    <source>
        <dbReference type="EMBL" id="SFR81878.1"/>
    </source>
</evidence>
<keyword evidence="6" id="KW-1185">Reference proteome</keyword>
<dbReference type="AlphaFoldDB" id="A0A1I6JSH7"/>
<organism evidence="5 6">
    <name type="scientific">Anaeromicropila populeti</name>
    <dbReference type="NCBI Taxonomy" id="37658"/>
    <lineage>
        <taxon>Bacteria</taxon>
        <taxon>Bacillati</taxon>
        <taxon>Bacillota</taxon>
        <taxon>Clostridia</taxon>
        <taxon>Lachnospirales</taxon>
        <taxon>Lachnospiraceae</taxon>
        <taxon>Anaeromicropila</taxon>
    </lineage>
</organism>
<dbReference type="Pfam" id="PF12833">
    <property type="entry name" value="HTH_18"/>
    <property type="match status" value="1"/>
</dbReference>
<evidence type="ECO:0000256" key="2">
    <source>
        <dbReference type="ARBA" id="ARBA00023125"/>
    </source>
</evidence>
<proteinExistence type="predicted"/>
<evidence type="ECO:0000259" key="4">
    <source>
        <dbReference type="PROSITE" id="PS01124"/>
    </source>
</evidence>
<dbReference type="PANTHER" id="PTHR43280:SF2">
    <property type="entry name" value="HTH-TYPE TRANSCRIPTIONAL REGULATOR EXSA"/>
    <property type="match status" value="1"/>
</dbReference>
<dbReference type="STRING" id="37658.SAMN05661086_01949"/>
<protein>
    <submittedName>
        <fullName evidence="5">AraC-type DNA-binding protein</fullName>
    </submittedName>
</protein>
<dbReference type="GO" id="GO:0003700">
    <property type="term" value="F:DNA-binding transcription factor activity"/>
    <property type="evidence" value="ECO:0007669"/>
    <property type="project" value="InterPro"/>
</dbReference>
<keyword evidence="2 5" id="KW-0238">DNA-binding</keyword>
<dbReference type="Proteomes" id="UP000199659">
    <property type="component" value="Unassembled WGS sequence"/>
</dbReference>
<dbReference type="InterPro" id="IPR009057">
    <property type="entry name" value="Homeodomain-like_sf"/>
</dbReference>
<dbReference type="InterPro" id="IPR018060">
    <property type="entry name" value="HTH_AraC"/>
</dbReference>
<dbReference type="OrthoDB" id="9801721at2"/>
<dbReference type="InterPro" id="IPR037923">
    <property type="entry name" value="HTH-like"/>
</dbReference>
<dbReference type="GO" id="GO:0043565">
    <property type="term" value="F:sequence-specific DNA binding"/>
    <property type="evidence" value="ECO:0007669"/>
    <property type="project" value="InterPro"/>
</dbReference>
<gene>
    <name evidence="5" type="ORF">SAMN05661086_01949</name>
</gene>
<keyword evidence="3" id="KW-0804">Transcription</keyword>
<evidence type="ECO:0000256" key="3">
    <source>
        <dbReference type="ARBA" id="ARBA00023163"/>
    </source>
</evidence>
<accession>A0A1I6JSH7</accession>
<feature type="domain" description="HTH araC/xylS-type" evidence="4">
    <location>
        <begin position="187"/>
        <end position="285"/>
    </location>
</feature>
<evidence type="ECO:0000313" key="6">
    <source>
        <dbReference type="Proteomes" id="UP000199659"/>
    </source>
</evidence>
<name>A0A1I6JSH7_9FIRM</name>
<dbReference type="SUPFAM" id="SSF51215">
    <property type="entry name" value="Regulatory protein AraC"/>
    <property type="match status" value="1"/>
</dbReference>
<dbReference type="Gene3D" id="1.10.10.60">
    <property type="entry name" value="Homeodomain-like"/>
    <property type="match status" value="2"/>
</dbReference>
<dbReference type="SMART" id="SM00342">
    <property type="entry name" value="HTH_ARAC"/>
    <property type="match status" value="1"/>
</dbReference>
<dbReference type="EMBL" id="FOYZ01000006">
    <property type="protein sequence ID" value="SFR81878.1"/>
    <property type="molecule type" value="Genomic_DNA"/>
</dbReference>
<dbReference type="PANTHER" id="PTHR43280">
    <property type="entry name" value="ARAC-FAMILY TRANSCRIPTIONAL REGULATOR"/>
    <property type="match status" value="1"/>
</dbReference>
<keyword evidence="1" id="KW-0805">Transcription regulation</keyword>
<dbReference type="SUPFAM" id="SSF46689">
    <property type="entry name" value="Homeodomain-like"/>
    <property type="match status" value="2"/>
</dbReference>
<dbReference type="InterPro" id="IPR018062">
    <property type="entry name" value="HTH_AraC-typ_CS"/>
</dbReference>